<sequence length="119" mass="13068">MVKVQRVEITDDLDGKVIDPDDVNRIEFEVKISGRRPVRYGLDLRTVNVERFEKDIAKYVSKAERVPSGGRAASAAPSSVSGSTGRTREIREWAQENGLAVSARGRIAAEVVEAFDAAH</sequence>
<evidence type="ECO:0000256" key="1">
    <source>
        <dbReference type="ARBA" id="ARBA00023125"/>
    </source>
</evidence>
<dbReference type="EMBL" id="BAHC01000049">
    <property type="protein sequence ID" value="GAB89075.1"/>
    <property type="molecule type" value="Genomic_DNA"/>
</dbReference>
<accession>K6VQ78</accession>
<evidence type="ECO:0000313" key="5">
    <source>
        <dbReference type="EMBL" id="GAB89075.1"/>
    </source>
</evidence>
<dbReference type="Pfam" id="PF11774">
    <property type="entry name" value="Lsr2"/>
    <property type="match status" value="1"/>
</dbReference>
<dbReference type="InterPro" id="IPR024412">
    <property type="entry name" value="Lsr2_dim_dom"/>
</dbReference>
<keyword evidence="1" id="KW-0238">DNA-binding</keyword>
<dbReference type="GO" id="GO:0003677">
    <property type="term" value="F:DNA binding"/>
    <property type="evidence" value="ECO:0007669"/>
    <property type="project" value="UniProtKB-KW"/>
</dbReference>
<organism evidence="5 6">
    <name type="scientific">Gordonia rhizosphera NBRC 16068</name>
    <dbReference type="NCBI Taxonomy" id="1108045"/>
    <lineage>
        <taxon>Bacteria</taxon>
        <taxon>Bacillati</taxon>
        <taxon>Actinomycetota</taxon>
        <taxon>Actinomycetes</taxon>
        <taxon>Mycobacteriales</taxon>
        <taxon>Gordoniaceae</taxon>
        <taxon>Gordonia</taxon>
    </lineage>
</organism>
<feature type="domain" description="Lsr2 dimerization" evidence="3">
    <location>
        <begin position="1"/>
        <end position="66"/>
    </location>
</feature>
<evidence type="ECO:0000256" key="2">
    <source>
        <dbReference type="SAM" id="MobiDB-lite"/>
    </source>
</evidence>
<feature type="domain" description="Lsr2 DNA-binding" evidence="4">
    <location>
        <begin position="85"/>
        <end position="118"/>
    </location>
</feature>
<dbReference type="Pfam" id="PF23359">
    <property type="entry name" value="Lsr2_DNA-bd"/>
    <property type="match status" value="1"/>
</dbReference>
<dbReference type="InterPro" id="IPR036625">
    <property type="entry name" value="E3-bd_dom_sf"/>
</dbReference>
<dbReference type="AlphaFoldDB" id="K6VQ78"/>
<gene>
    <name evidence="5" type="ORF">GORHZ_049_00080</name>
</gene>
<dbReference type="InterPro" id="IPR042261">
    <property type="entry name" value="Lsr2-like_dimerization"/>
</dbReference>
<dbReference type="Proteomes" id="UP000008363">
    <property type="component" value="Unassembled WGS sequence"/>
</dbReference>
<proteinExistence type="predicted"/>
<evidence type="ECO:0000259" key="3">
    <source>
        <dbReference type="Pfam" id="PF11774"/>
    </source>
</evidence>
<dbReference type="Gene3D" id="4.10.320.10">
    <property type="entry name" value="E3-binding domain"/>
    <property type="match status" value="1"/>
</dbReference>
<dbReference type="GO" id="GO:0016746">
    <property type="term" value="F:acyltransferase activity"/>
    <property type="evidence" value="ECO:0007669"/>
    <property type="project" value="InterPro"/>
</dbReference>
<evidence type="ECO:0008006" key="7">
    <source>
        <dbReference type="Google" id="ProtNLM"/>
    </source>
</evidence>
<dbReference type="eggNOG" id="ENOG5034C14">
    <property type="taxonomic scope" value="Bacteria"/>
</dbReference>
<reference evidence="5 6" key="1">
    <citation type="submission" date="2012-08" db="EMBL/GenBank/DDBJ databases">
        <title>Whole genome shotgun sequence of Gordonia rhizosphera NBRC 16068.</title>
        <authorList>
            <person name="Takarada H."/>
            <person name="Isaki S."/>
            <person name="Hosoyama A."/>
            <person name="Tsuchikane K."/>
            <person name="Katsumata H."/>
            <person name="Baba S."/>
            <person name="Ohji S."/>
            <person name="Yamazaki S."/>
            <person name="Fujita N."/>
        </authorList>
    </citation>
    <scope>NUCLEOTIDE SEQUENCE [LARGE SCALE GENOMIC DNA]</scope>
    <source>
        <strain evidence="5 6">NBRC 16068</strain>
    </source>
</reference>
<keyword evidence="6" id="KW-1185">Reference proteome</keyword>
<dbReference type="STRING" id="1108045.GORHZ_049_00080"/>
<evidence type="ECO:0000313" key="6">
    <source>
        <dbReference type="Proteomes" id="UP000008363"/>
    </source>
</evidence>
<feature type="region of interest" description="Disordered" evidence="2">
    <location>
        <begin position="66"/>
        <end position="89"/>
    </location>
</feature>
<dbReference type="InterPro" id="IPR055370">
    <property type="entry name" value="Lsr2_DNA-bd"/>
</dbReference>
<name>K6VQ78_9ACTN</name>
<evidence type="ECO:0000259" key="4">
    <source>
        <dbReference type="Pfam" id="PF23359"/>
    </source>
</evidence>
<protein>
    <recommendedName>
        <fullName evidence="7">LSR2-like protein</fullName>
    </recommendedName>
</protein>
<feature type="compositionally biased region" description="Low complexity" evidence="2">
    <location>
        <begin position="66"/>
        <end position="83"/>
    </location>
</feature>
<dbReference type="Gene3D" id="3.30.60.230">
    <property type="entry name" value="Lsr2, dimerization domain"/>
    <property type="match status" value="1"/>
</dbReference>
<dbReference type="RefSeq" id="WP_006330966.1">
    <property type="nucleotide sequence ID" value="NZ_BAHC01000049.1"/>
</dbReference>
<dbReference type="OrthoDB" id="4113332at2"/>
<comment type="caution">
    <text evidence="5">The sequence shown here is derived from an EMBL/GenBank/DDBJ whole genome shotgun (WGS) entry which is preliminary data.</text>
</comment>